<dbReference type="AlphaFoldDB" id="A0A220XXA8"/>
<evidence type="ECO:0000313" key="2">
    <source>
        <dbReference type="Proteomes" id="UP000198286"/>
    </source>
</evidence>
<reference evidence="1 2" key="1">
    <citation type="journal article" date="2017" name="Lancet Infect. Dis.">
        <title>Global outbreak of severe Mycobacterium chimaera disease after cardiac surgery: a molecular epidemiological study.</title>
        <authorList>
            <person name="van Ingen J."/>
            <person name="Kohl T."/>
            <person name="Kranzer K."/>
            <person name="Hasse B."/>
            <person name="Keller P."/>
            <person name="Szafranska A."/>
            <person name="Hillemann D."/>
            <person name="Chand M."/>
            <person name="Schreiber P."/>
            <person name="Sommerstein R."/>
            <person name="Berger C."/>
            <person name="Genoni M."/>
            <person name="Ruegg C."/>
            <person name="Troillet N."/>
            <person name="Widmer A.F."/>
            <person name="Becker S.L."/>
            <person name="Herrmann M."/>
            <person name="Eckmanns T."/>
            <person name="Haller S."/>
            <person name="Hoeller C."/>
            <person name="Debast S.B."/>
            <person name="Wolfhagen M.J."/>
            <person name="Hopman J."/>
            <person name="Kluytmans J."/>
            <person name="Langelaar M."/>
            <person name="Notermans D.W."/>
            <person name="ten Oever J."/>
            <person name="van den Barselaar P."/>
            <person name="Vonk A.B.A."/>
            <person name="Vos M.C."/>
            <person name="Ahmed N."/>
            <person name="Brown T."/>
            <person name="Crook D."/>
            <person name="Lamagni T."/>
            <person name="Phin N."/>
            <person name="Smith E.G."/>
            <person name="Zambon M."/>
            <person name="Serr A."/>
            <person name="Goetting T."/>
            <person name="Ebner W."/>
            <person name="Thuermer A."/>
            <person name="Utpatel C."/>
            <person name="Sproer C."/>
            <person name="Bunk B."/>
            <person name="Nubel U."/>
            <person name="Bloemberg G."/>
            <person name="Bottger E."/>
            <person name="Niemann S."/>
            <person name="Wagner D."/>
            <person name="Sax H."/>
        </authorList>
    </citation>
    <scope>NUCLEOTIDE SEQUENCE [LARGE SCALE GENOMIC DNA]</scope>
    <source>
        <strain evidence="1 2">ZUERICH-2</strain>
    </source>
</reference>
<sequence>MNGLRIAALIVAAVAGDYAVFALIGGQLSDFGVSTVVCAGSLVTAGLIARGANRRRQAMALGRAAVWQRRDQQAATAAGQRCPLCGDACQKPSDSPSFVDRQLTRLCGTCAPTFNPEST</sequence>
<dbReference type="Proteomes" id="UP000198286">
    <property type="component" value="Chromosome"/>
</dbReference>
<accession>A0A220XXA8</accession>
<organism evidence="1 2">
    <name type="scientific">Mycobacterium intracellulare subsp. chimaera</name>
    <dbReference type="NCBI Taxonomy" id="222805"/>
    <lineage>
        <taxon>Bacteria</taxon>
        <taxon>Bacillati</taxon>
        <taxon>Actinomycetota</taxon>
        <taxon>Actinomycetes</taxon>
        <taxon>Mycobacteriales</taxon>
        <taxon>Mycobacteriaceae</taxon>
        <taxon>Mycobacterium</taxon>
        <taxon>Mycobacterium avium complex (MAC)</taxon>
    </lineage>
</organism>
<dbReference type="EMBL" id="CP015267">
    <property type="protein sequence ID" value="ASL15978.1"/>
    <property type="molecule type" value="Genomic_DNA"/>
</dbReference>
<protein>
    <submittedName>
        <fullName evidence="1">Uncharacterized protein</fullName>
    </submittedName>
</protein>
<proteinExistence type="predicted"/>
<gene>
    <name evidence="1" type="ORF">MYCOZU2_03596</name>
</gene>
<evidence type="ECO:0000313" key="1">
    <source>
        <dbReference type="EMBL" id="ASL15978.1"/>
    </source>
</evidence>
<name>A0A220XXA8_MYCIT</name>